<dbReference type="Pfam" id="PF03575">
    <property type="entry name" value="Peptidase_S51"/>
    <property type="match status" value="1"/>
</dbReference>
<keyword evidence="7" id="KW-1185">Reference proteome</keyword>
<feature type="region of interest" description="Disordered" evidence="5">
    <location>
        <begin position="232"/>
        <end position="270"/>
    </location>
</feature>
<reference evidence="6" key="1">
    <citation type="submission" date="2021-02" db="EMBL/GenBank/DDBJ databases">
        <authorList>
            <person name="Dougan E. K."/>
            <person name="Rhodes N."/>
            <person name="Thang M."/>
            <person name="Chan C."/>
        </authorList>
    </citation>
    <scope>NUCLEOTIDE SEQUENCE</scope>
</reference>
<dbReference type="PANTHER" id="PTHR20842">
    <property type="entry name" value="PROTEASE S51 ALPHA-ASPARTYL DIPEPTIDASE"/>
    <property type="match status" value="1"/>
</dbReference>
<sequence>MPLHRLILTSNGLTTPQLKDEFRRMVGDSPNSQTVWYLPTAPLRDGMGPGFVRSQVAEFKREFNLGKVEIIDVEYVKGEELKNAIAKLGRVDVIYAEMGNTYNLRHHLRESGGDKLIHDAMDAGAIYVGSSAGSIVAGRTIQMAFWKDWDDRTAEGTIRVNWEDPELARGLDLGGGRSFFPHANGQYGRKAWQDEQAKKHGHTDHEVIKLADGEGFVIDGDSVQVPVSANCARTPRGYGGENVTPRRMVPPTADGDDSGQRSSPWSPAWTPEARIVASPDSPRPCVVDEAARHAATSERWMPSNSAYETPDDRRGEFRRSCEGDDEPRSVASSSSGCRVRGPAEVRIARGDRPATSGGPLEDELPKGVKGADFRIRLHSGGIIASTAIRSSQEVMLREYPGIVESWPWAKLGGEEGSFELLSLLNGISTATGFTSAFFNSSSTSSEQAQYRFAIVTLPWLRRNTFYALVIDLLVCPDSMLAALLAVGVQQPIQFRAETGASNMEATLKACARQHPTAKWVSHLPCTSAVSFDLTDYSERLEHGSSGELSNAF</sequence>
<keyword evidence="2" id="KW-0645">Protease</keyword>
<organism evidence="6 7">
    <name type="scientific">Polarella glacialis</name>
    <name type="common">Dinoflagellate</name>
    <dbReference type="NCBI Taxonomy" id="89957"/>
    <lineage>
        <taxon>Eukaryota</taxon>
        <taxon>Sar</taxon>
        <taxon>Alveolata</taxon>
        <taxon>Dinophyceae</taxon>
        <taxon>Suessiales</taxon>
        <taxon>Suessiaceae</taxon>
        <taxon>Polarella</taxon>
    </lineage>
</organism>
<dbReference type="SUPFAM" id="SSF52317">
    <property type="entry name" value="Class I glutamine amidotransferase-like"/>
    <property type="match status" value="1"/>
</dbReference>
<keyword evidence="4" id="KW-0720">Serine protease</keyword>
<keyword evidence="3" id="KW-0378">Hydrolase</keyword>
<protein>
    <submittedName>
        <fullName evidence="6">Uncharacterized protein</fullName>
    </submittedName>
</protein>
<dbReference type="Gene3D" id="3.40.50.880">
    <property type="match status" value="1"/>
</dbReference>
<dbReference type="InterPro" id="IPR005320">
    <property type="entry name" value="Peptidase_S51"/>
</dbReference>
<feature type="compositionally biased region" description="Basic and acidic residues" evidence="5">
    <location>
        <begin position="310"/>
        <end position="328"/>
    </location>
</feature>
<proteinExistence type="inferred from homology"/>
<evidence type="ECO:0000256" key="5">
    <source>
        <dbReference type="SAM" id="MobiDB-lite"/>
    </source>
</evidence>
<gene>
    <name evidence="6" type="ORF">PGLA1383_LOCUS33776</name>
</gene>
<dbReference type="GO" id="GO:0008236">
    <property type="term" value="F:serine-type peptidase activity"/>
    <property type="evidence" value="ECO:0007669"/>
    <property type="project" value="UniProtKB-KW"/>
</dbReference>
<dbReference type="InterPro" id="IPR029062">
    <property type="entry name" value="Class_I_gatase-like"/>
</dbReference>
<evidence type="ECO:0000256" key="1">
    <source>
        <dbReference type="ARBA" id="ARBA00006534"/>
    </source>
</evidence>
<evidence type="ECO:0000256" key="3">
    <source>
        <dbReference type="ARBA" id="ARBA00022801"/>
    </source>
</evidence>
<dbReference type="GO" id="GO:0006508">
    <property type="term" value="P:proteolysis"/>
    <property type="evidence" value="ECO:0007669"/>
    <property type="project" value="UniProtKB-KW"/>
</dbReference>
<comment type="similarity">
    <text evidence="1">Belongs to the peptidase S51 family.</text>
</comment>
<dbReference type="Proteomes" id="UP000654075">
    <property type="component" value="Unassembled WGS sequence"/>
</dbReference>
<accession>A0A813FZQ7</accession>
<dbReference type="PANTHER" id="PTHR20842:SF0">
    <property type="entry name" value="ALPHA-ASPARTYL DIPEPTIDASE"/>
    <property type="match status" value="1"/>
</dbReference>
<dbReference type="AlphaFoldDB" id="A0A813FZQ7"/>
<evidence type="ECO:0000313" key="7">
    <source>
        <dbReference type="Proteomes" id="UP000654075"/>
    </source>
</evidence>
<feature type="region of interest" description="Disordered" evidence="5">
    <location>
        <begin position="293"/>
        <end position="365"/>
    </location>
</feature>
<evidence type="ECO:0000256" key="2">
    <source>
        <dbReference type="ARBA" id="ARBA00022670"/>
    </source>
</evidence>
<comment type="caution">
    <text evidence="6">The sequence shown here is derived from an EMBL/GenBank/DDBJ whole genome shotgun (WGS) entry which is preliminary data.</text>
</comment>
<evidence type="ECO:0000313" key="6">
    <source>
        <dbReference type="EMBL" id="CAE8616073.1"/>
    </source>
</evidence>
<dbReference type="OrthoDB" id="412647at2759"/>
<evidence type="ECO:0000256" key="4">
    <source>
        <dbReference type="ARBA" id="ARBA00022825"/>
    </source>
</evidence>
<name>A0A813FZQ7_POLGL</name>
<feature type="compositionally biased region" description="Basic and acidic residues" evidence="5">
    <location>
        <begin position="341"/>
        <end position="352"/>
    </location>
</feature>
<dbReference type="EMBL" id="CAJNNV010025786">
    <property type="protein sequence ID" value="CAE8616073.1"/>
    <property type="molecule type" value="Genomic_DNA"/>
</dbReference>